<name>A0A7C4JK82_9CREN</name>
<organism evidence="2">
    <name type="scientific">Ignisphaera aggregans</name>
    <dbReference type="NCBI Taxonomy" id="334771"/>
    <lineage>
        <taxon>Archaea</taxon>
        <taxon>Thermoproteota</taxon>
        <taxon>Thermoprotei</taxon>
        <taxon>Desulfurococcales</taxon>
        <taxon>Desulfurococcaceae</taxon>
        <taxon>Ignisphaera</taxon>
    </lineage>
</organism>
<sequence length="241" mass="28316">MSEDFKKKFDDVLNKIKRELDSIAKRIDEYLEKGEIYRAYRIWRDAVLDSLKMLRNALNTLGEEFKDIKFSEDDLNNIAKYTREGIREIVDKLEEIGNRIRELRGRGYLWIWFDLKPIKDLFQEVAEEVNVTMDGVLSHVEKFISSLEKAFEDTGRRASQVVSVRIKEKDLELIDRLVEVGIFRSRSEAVAFFTRRGIESSKDWIEKALEHAKKIKELQEAIRREIGGEEGEEDKENQGKP</sequence>
<dbReference type="EMBL" id="DTBD01000039">
    <property type="protein sequence ID" value="HGQ64535.1"/>
    <property type="molecule type" value="Genomic_DNA"/>
</dbReference>
<gene>
    <name evidence="2" type="ORF">ENU08_04750</name>
    <name evidence="1" type="ORF">ENU41_01630</name>
</gene>
<protein>
    <submittedName>
        <fullName evidence="2">Ribbon-helix-helix protein, CopG family</fullName>
    </submittedName>
</protein>
<dbReference type="AlphaFoldDB" id="A0A7C4JK82"/>
<dbReference type="CDD" id="cd22231">
    <property type="entry name" value="RHH_NikR_HicB-like"/>
    <property type="match status" value="1"/>
</dbReference>
<accession>A0A7C4JK82</accession>
<reference evidence="2" key="1">
    <citation type="journal article" date="2020" name="mSystems">
        <title>Genome- and Community-Level Interaction Insights into Carbon Utilization and Element Cycling Functions of Hydrothermarchaeota in Hydrothermal Sediment.</title>
        <authorList>
            <person name="Zhou Z."/>
            <person name="Liu Y."/>
            <person name="Xu W."/>
            <person name="Pan J."/>
            <person name="Luo Z.H."/>
            <person name="Li M."/>
        </authorList>
    </citation>
    <scope>NUCLEOTIDE SEQUENCE [LARGE SCALE GENOMIC DNA]</scope>
    <source>
        <strain evidence="2">SpSt-637</strain>
        <strain evidence="1">SpSt-667</strain>
    </source>
</reference>
<comment type="caution">
    <text evidence="2">The sequence shown here is derived from an EMBL/GenBank/DDBJ whole genome shotgun (WGS) entry which is preliminary data.</text>
</comment>
<proteinExistence type="predicted"/>
<evidence type="ECO:0000313" key="1">
    <source>
        <dbReference type="EMBL" id="HGQ35365.1"/>
    </source>
</evidence>
<evidence type="ECO:0000313" key="2">
    <source>
        <dbReference type="EMBL" id="HGQ64535.1"/>
    </source>
</evidence>
<dbReference type="EMBL" id="DTCK01000010">
    <property type="protein sequence ID" value="HGQ35365.1"/>
    <property type="molecule type" value="Genomic_DNA"/>
</dbReference>